<dbReference type="Gene3D" id="1.20.1730.10">
    <property type="entry name" value="Sodium/glucose cotransporter"/>
    <property type="match status" value="1"/>
</dbReference>
<evidence type="ECO:0000313" key="11">
    <source>
        <dbReference type="Proteomes" id="UP001152795"/>
    </source>
</evidence>
<evidence type="ECO:0000256" key="9">
    <source>
        <dbReference type="RuleBase" id="RU362091"/>
    </source>
</evidence>
<protein>
    <submittedName>
        <fullName evidence="10">Sodium myo-inositol cotransporter 2</fullName>
    </submittedName>
</protein>
<comment type="subcellular location">
    <subcellularLocation>
        <location evidence="1">Membrane</location>
        <topology evidence="1">Multi-pass membrane protein</topology>
    </subcellularLocation>
</comment>
<dbReference type="GO" id="GO:0005886">
    <property type="term" value="C:plasma membrane"/>
    <property type="evidence" value="ECO:0007669"/>
    <property type="project" value="TreeGrafter"/>
</dbReference>
<dbReference type="InterPro" id="IPR038286">
    <property type="entry name" value="IPK_sf"/>
</dbReference>
<dbReference type="PANTHER" id="PTHR11819:SF195">
    <property type="entry name" value="SODIUM_GLUCOSE COTRANSPORTER 4"/>
    <property type="match status" value="1"/>
</dbReference>
<evidence type="ECO:0000256" key="4">
    <source>
        <dbReference type="ARBA" id="ARBA00022679"/>
    </source>
</evidence>
<dbReference type="InterPro" id="IPR001734">
    <property type="entry name" value="Na/solute_symporter"/>
</dbReference>
<dbReference type="PROSITE" id="PS00456">
    <property type="entry name" value="NA_SOLUT_SYMP_1"/>
    <property type="match status" value="1"/>
</dbReference>
<keyword evidence="11" id="KW-1185">Reference proteome</keyword>
<dbReference type="InterPro" id="IPR005522">
    <property type="entry name" value="IPK"/>
</dbReference>
<evidence type="ECO:0000256" key="3">
    <source>
        <dbReference type="ARBA" id="ARBA00007374"/>
    </source>
</evidence>
<keyword evidence="4" id="KW-0808">Transferase</keyword>
<dbReference type="GO" id="GO:0016301">
    <property type="term" value="F:kinase activity"/>
    <property type="evidence" value="ECO:0007669"/>
    <property type="project" value="UniProtKB-KW"/>
</dbReference>
<dbReference type="Gene3D" id="3.30.470.160">
    <property type="entry name" value="Inositol polyphosphate kinase"/>
    <property type="match status" value="1"/>
</dbReference>
<dbReference type="CDD" id="cd10329">
    <property type="entry name" value="SLC5sbd_SGLT1-like"/>
    <property type="match status" value="1"/>
</dbReference>
<organism evidence="10 11">
    <name type="scientific">Paramuricea clavata</name>
    <name type="common">Red gorgonian</name>
    <name type="synonym">Violescent sea-whip</name>
    <dbReference type="NCBI Taxonomy" id="317549"/>
    <lineage>
        <taxon>Eukaryota</taxon>
        <taxon>Metazoa</taxon>
        <taxon>Cnidaria</taxon>
        <taxon>Anthozoa</taxon>
        <taxon>Octocorallia</taxon>
        <taxon>Malacalcyonacea</taxon>
        <taxon>Plexauridae</taxon>
        <taxon>Paramuricea</taxon>
    </lineage>
</organism>
<comment type="similarity">
    <text evidence="3">Belongs to the inositol phosphokinase (IPK) family.</text>
</comment>
<evidence type="ECO:0000313" key="10">
    <source>
        <dbReference type="EMBL" id="CAB3992849.1"/>
    </source>
</evidence>
<dbReference type="Proteomes" id="UP001152795">
    <property type="component" value="Unassembled WGS sequence"/>
</dbReference>
<keyword evidence="5" id="KW-0812">Transmembrane</keyword>
<proteinExistence type="inferred from homology"/>
<evidence type="ECO:0000256" key="5">
    <source>
        <dbReference type="ARBA" id="ARBA00022692"/>
    </source>
</evidence>
<reference evidence="10" key="1">
    <citation type="submission" date="2020-04" db="EMBL/GenBank/DDBJ databases">
        <authorList>
            <person name="Alioto T."/>
            <person name="Alioto T."/>
            <person name="Gomez Garrido J."/>
        </authorList>
    </citation>
    <scope>NUCLEOTIDE SEQUENCE</scope>
    <source>
        <strain evidence="10">A484AB</strain>
    </source>
</reference>
<dbReference type="SUPFAM" id="SSF56104">
    <property type="entry name" value="SAICAR synthase-like"/>
    <property type="match status" value="1"/>
</dbReference>
<sequence>MRTDNRRLVWEDWLAIAIYFVFTIGLGLAVKFRRRRRQESAESFFLAGRSLVWWMVGGSIFASNIGGTHFIGIAGDGAATGIAVICYEWQIYTMPEYMQKRYQSQSIRTILTFITLVSYVFTKISIDIYAGSVYFREATGWNIYISAFVVLSITAVYVIVGGLEAVTFTDILQVSIMLIGAIILTILGFIEIGGLEKLWEEYPKSFGRNWRAIENVTVNGTISESHGNSSSCYGLTPYWGNMFRPFDDPDFPWFGLWFALPIVEIWYWCTDQVMVQRALAAKSVVHAKGGTIFAGFLKILPMFIMVLPGMISRVLYKDDVACPDAESCERACGNKLGCSNLAYPRLVFNLLPTGMVGIMMAVMLAAVMSSLSSVYNSASTIFTIDIWQRIRLRASDREKLMVGRAIVAVLVVLGLVWMPLIERGGSGKLFRYIQTIQFLLGSPIMAIFIVGLVWPRANQPGALGGFLIGLLLAAARFATEYIYASPACGELDTRPAFASIHYMYFGIILFVVTVTTIIILSLLTKPIPREELDGLTWVTLKNKTALETKYQQGMSDVFSSDKVGTLSFLIFNRLSGYGRRTHKVIGSSLLFVHDSEGNVNVWMIDFAKTMKVEDGIQLTHRATWQEGNHEDDYLFGFDNIHDNNQ</sequence>
<evidence type="ECO:0000256" key="2">
    <source>
        <dbReference type="ARBA" id="ARBA00006434"/>
    </source>
</evidence>
<evidence type="ECO:0000256" key="1">
    <source>
        <dbReference type="ARBA" id="ARBA00004141"/>
    </source>
</evidence>
<dbReference type="NCBIfam" id="TIGR00813">
    <property type="entry name" value="sss"/>
    <property type="match status" value="1"/>
</dbReference>
<keyword evidence="8" id="KW-0472">Membrane</keyword>
<keyword evidence="6" id="KW-0418">Kinase</keyword>
<dbReference type="OrthoDB" id="6132759at2759"/>
<dbReference type="InterPro" id="IPR018212">
    <property type="entry name" value="Na/solute_symporter_CS"/>
</dbReference>
<dbReference type="GO" id="GO:0032958">
    <property type="term" value="P:inositol phosphate biosynthetic process"/>
    <property type="evidence" value="ECO:0007669"/>
    <property type="project" value="InterPro"/>
</dbReference>
<dbReference type="Pfam" id="PF00474">
    <property type="entry name" value="SSF"/>
    <property type="match status" value="2"/>
</dbReference>
<evidence type="ECO:0000256" key="8">
    <source>
        <dbReference type="ARBA" id="ARBA00023136"/>
    </source>
</evidence>
<dbReference type="PANTHER" id="PTHR11819">
    <property type="entry name" value="SOLUTE CARRIER FAMILY 5"/>
    <property type="match status" value="1"/>
</dbReference>
<dbReference type="EMBL" id="CACRXK020002136">
    <property type="protein sequence ID" value="CAB3992849.1"/>
    <property type="molecule type" value="Genomic_DNA"/>
</dbReference>
<dbReference type="AlphaFoldDB" id="A0A6S7GS57"/>
<comment type="similarity">
    <text evidence="2 9">Belongs to the sodium:solute symporter (SSF) (TC 2.A.21) family.</text>
</comment>
<evidence type="ECO:0000256" key="7">
    <source>
        <dbReference type="ARBA" id="ARBA00022989"/>
    </source>
</evidence>
<dbReference type="Pfam" id="PF03770">
    <property type="entry name" value="IPK"/>
    <property type="match status" value="1"/>
</dbReference>
<name>A0A6S7GS57_PARCT</name>
<accession>A0A6S7GS57</accession>
<keyword evidence="7" id="KW-1133">Transmembrane helix</keyword>
<dbReference type="PROSITE" id="PS50283">
    <property type="entry name" value="NA_SOLUT_SYMP_3"/>
    <property type="match status" value="1"/>
</dbReference>
<dbReference type="GO" id="GO:0005412">
    <property type="term" value="F:D-glucose:sodium symporter activity"/>
    <property type="evidence" value="ECO:0007669"/>
    <property type="project" value="TreeGrafter"/>
</dbReference>
<dbReference type="InterPro" id="IPR038377">
    <property type="entry name" value="Na/Glc_symporter_sf"/>
</dbReference>
<evidence type="ECO:0000256" key="6">
    <source>
        <dbReference type="ARBA" id="ARBA00022777"/>
    </source>
</evidence>
<gene>
    <name evidence="10" type="ORF">PACLA_8A033688</name>
</gene>
<comment type="caution">
    <text evidence="10">The sequence shown here is derived from an EMBL/GenBank/DDBJ whole genome shotgun (WGS) entry which is preliminary data.</text>
</comment>